<keyword evidence="4" id="KW-1185">Reference proteome</keyword>
<sequence length="162" mass="18582">RQGRKKGGERTGPSPVDRGKSGSTMHVLSDQNGLPLVVGVSAANTHDSEALKPMVAGHQTRHDPYRGRYFKPQRLHADKAYDIPHLRKWLRGKRIGVRIARKGIKSSERLGRRRRVIERTMSWLTGYRRLTVRYERHPRNYLAFLGLAAAICCYKRLVRLTT</sequence>
<dbReference type="PANTHER" id="PTHR30007">
    <property type="entry name" value="PHP DOMAIN PROTEIN"/>
    <property type="match status" value="1"/>
</dbReference>
<evidence type="ECO:0000313" key="4">
    <source>
        <dbReference type="Proteomes" id="UP001596222"/>
    </source>
</evidence>
<dbReference type="InterPro" id="IPR002559">
    <property type="entry name" value="Transposase_11"/>
</dbReference>
<dbReference type="Pfam" id="PF01609">
    <property type="entry name" value="DDE_Tnp_1"/>
    <property type="match status" value="1"/>
</dbReference>
<gene>
    <name evidence="3" type="ORF">ACFPP6_36525</name>
</gene>
<protein>
    <submittedName>
        <fullName evidence="3">IS5 family transposase</fullName>
    </submittedName>
</protein>
<dbReference type="RefSeq" id="WP_382051154.1">
    <property type="nucleotide sequence ID" value="NZ_JBHSKJ010000086.1"/>
</dbReference>
<feature type="region of interest" description="Disordered" evidence="1">
    <location>
        <begin position="1"/>
        <end position="28"/>
    </location>
</feature>
<comment type="caution">
    <text evidence="3">The sequence shown here is derived from an EMBL/GenBank/DDBJ whole genome shotgun (WGS) entry which is preliminary data.</text>
</comment>
<evidence type="ECO:0000256" key="1">
    <source>
        <dbReference type="SAM" id="MobiDB-lite"/>
    </source>
</evidence>
<dbReference type="Proteomes" id="UP001596222">
    <property type="component" value="Unassembled WGS sequence"/>
</dbReference>
<accession>A0ABW0AAP5</accession>
<feature type="domain" description="Transposase IS4-like" evidence="2">
    <location>
        <begin position="16"/>
        <end position="152"/>
    </location>
</feature>
<organism evidence="3 4">
    <name type="scientific">Streptomyces aureoversilis</name>
    <dbReference type="NCBI Taxonomy" id="67277"/>
    <lineage>
        <taxon>Bacteria</taxon>
        <taxon>Bacillati</taxon>
        <taxon>Actinomycetota</taxon>
        <taxon>Actinomycetes</taxon>
        <taxon>Kitasatosporales</taxon>
        <taxon>Streptomycetaceae</taxon>
        <taxon>Streptomyces</taxon>
    </lineage>
</organism>
<evidence type="ECO:0000259" key="2">
    <source>
        <dbReference type="Pfam" id="PF01609"/>
    </source>
</evidence>
<dbReference type="NCBIfam" id="NF033580">
    <property type="entry name" value="transpos_IS5_3"/>
    <property type="match status" value="1"/>
</dbReference>
<dbReference type="EMBL" id="JBHSKJ010000086">
    <property type="protein sequence ID" value="MFC5150106.1"/>
    <property type="molecule type" value="Genomic_DNA"/>
</dbReference>
<name>A0ABW0AAP5_9ACTN</name>
<evidence type="ECO:0000313" key="3">
    <source>
        <dbReference type="EMBL" id="MFC5150106.1"/>
    </source>
</evidence>
<proteinExistence type="predicted"/>
<reference evidence="4" key="1">
    <citation type="journal article" date="2019" name="Int. J. Syst. Evol. Microbiol.">
        <title>The Global Catalogue of Microorganisms (GCM) 10K type strain sequencing project: providing services to taxonomists for standard genome sequencing and annotation.</title>
        <authorList>
            <consortium name="The Broad Institute Genomics Platform"/>
            <consortium name="The Broad Institute Genome Sequencing Center for Infectious Disease"/>
            <person name="Wu L."/>
            <person name="Ma J."/>
        </authorList>
    </citation>
    <scope>NUCLEOTIDE SEQUENCE [LARGE SCALE GENOMIC DNA]</scope>
    <source>
        <strain evidence="4">CGMCC 4.1641</strain>
    </source>
</reference>
<feature type="non-terminal residue" evidence="3">
    <location>
        <position position="1"/>
    </location>
</feature>